<dbReference type="AlphaFoldDB" id="B0MUV3"/>
<evidence type="ECO:0000259" key="1">
    <source>
        <dbReference type="Pfam" id="PF08212"/>
    </source>
</evidence>
<accession>B0MUV3</accession>
<dbReference type="Pfam" id="PF08212">
    <property type="entry name" value="Lipocalin_2"/>
    <property type="match status" value="1"/>
</dbReference>
<reference evidence="2" key="1">
    <citation type="submission" date="2007-10" db="EMBL/GenBank/DDBJ databases">
        <authorList>
            <person name="Fulton L."/>
            <person name="Clifton S."/>
            <person name="Fulton B."/>
            <person name="Xu J."/>
            <person name="Minx P."/>
            <person name="Pepin K.H."/>
            <person name="Johnson M."/>
            <person name="Thiruvilangam P."/>
            <person name="Bhonagiri V."/>
            <person name="Nash W.E."/>
            <person name="Mardis E.R."/>
            <person name="Wilson R.K."/>
        </authorList>
    </citation>
    <scope>NUCLEOTIDE SEQUENCE [LARGE SCALE GENOMIC DNA]</scope>
    <source>
        <strain evidence="2">DSM 17216</strain>
    </source>
</reference>
<reference evidence="2" key="2">
    <citation type="submission" date="2013-09" db="EMBL/GenBank/DDBJ databases">
        <title>Draft genome sequence of Alistipes putredinis (DSM 17216).</title>
        <authorList>
            <person name="Sudarsanam P."/>
            <person name="Ley R."/>
            <person name="Guruge J."/>
            <person name="Turnbaugh P.J."/>
            <person name="Mahowald M."/>
            <person name="Liep D."/>
            <person name="Gordon J."/>
        </authorList>
    </citation>
    <scope>NUCLEOTIDE SEQUENCE</scope>
    <source>
        <strain evidence="2">DSM 17216</strain>
    </source>
</reference>
<dbReference type="PANTHER" id="PTHR10612:SF34">
    <property type="entry name" value="APOLIPOPROTEIN D"/>
    <property type="match status" value="1"/>
</dbReference>
<dbReference type="InterPro" id="IPR012674">
    <property type="entry name" value="Calycin"/>
</dbReference>
<dbReference type="Proteomes" id="UP000005819">
    <property type="component" value="Unassembled WGS sequence"/>
</dbReference>
<dbReference type="CDD" id="cd19438">
    <property type="entry name" value="lipocalin_Blc-like"/>
    <property type="match status" value="1"/>
</dbReference>
<dbReference type="OrthoDB" id="329806at2"/>
<dbReference type="eggNOG" id="COG3040">
    <property type="taxonomic scope" value="Bacteria"/>
</dbReference>
<proteinExistence type="predicted"/>
<dbReference type="InterPro" id="IPR000566">
    <property type="entry name" value="Lipocln_cytosolic_FA-bd_dom"/>
</dbReference>
<protein>
    <submittedName>
        <fullName evidence="2">Lipocalin-like protein</fullName>
    </submittedName>
</protein>
<dbReference type="SUPFAM" id="SSF50814">
    <property type="entry name" value="Lipocalins"/>
    <property type="match status" value="1"/>
</dbReference>
<dbReference type="PANTHER" id="PTHR10612">
    <property type="entry name" value="APOLIPOPROTEIN D"/>
    <property type="match status" value="1"/>
</dbReference>
<dbReference type="PRINTS" id="PR01171">
    <property type="entry name" value="BCTLIPOCALIN"/>
</dbReference>
<gene>
    <name evidence="2" type="ORF">ALIPUT_00889</name>
</gene>
<keyword evidence="3" id="KW-1185">Reference proteome</keyword>
<evidence type="ECO:0000313" key="2">
    <source>
        <dbReference type="EMBL" id="EDS03833.1"/>
    </source>
</evidence>
<dbReference type="InterPro" id="IPR002446">
    <property type="entry name" value="Lipocalin_bac"/>
</dbReference>
<dbReference type="InterPro" id="IPR047202">
    <property type="entry name" value="Lipocalin_Blc-like_dom"/>
</dbReference>
<organism evidence="2 3">
    <name type="scientific">Alistipes putredinis DSM 17216</name>
    <dbReference type="NCBI Taxonomy" id="445970"/>
    <lineage>
        <taxon>Bacteria</taxon>
        <taxon>Pseudomonadati</taxon>
        <taxon>Bacteroidota</taxon>
        <taxon>Bacteroidia</taxon>
        <taxon>Bacteroidales</taxon>
        <taxon>Rikenellaceae</taxon>
        <taxon>Alistipes</taxon>
    </lineage>
</organism>
<sequence length="184" mass="21111">MRYTLVMTRVKIEYMLFAAMLLVAGAAYGRGPVVAAVGSGPWANPDLYVGEWYEIARFDHPFQEGTVGSRVVYRLLSESKMRIVYRGKDGRTGRDRISSAKGRLSADYECLRVSSFWFFYSDYTMPACDSAAERQWVVLSGRSAKYLWILARRPRLSTQVLVRILDQVEKQGFDTDKLHFVDQR</sequence>
<dbReference type="Gene3D" id="2.40.128.20">
    <property type="match status" value="1"/>
</dbReference>
<evidence type="ECO:0000313" key="3">
    <source>
        <dbReference type="Proteomes" id="UP000005819"/>
    </source>
</evidence>
<dbReference type="GO" id="GO:0006950">
    <property type="term" value="P:response to stress"/>
    <property type="evidence" value="ECO:0007669"/>
    <property type="project" value="UniProtKB-ARBA"/>
</dbReference>
<feature type="domain" description="Lipocalin/cytosolic fatty-acid binding" evidence="1">
    <location>
        <begin position="48"/>
        <end position="183"/>
    </location>
</feature>
<dbReference type="EMBL" id="ABFK02000017">
    <property type="protein sequence ID" value="EDS03833.1"/>
    <property type="molecule type" value="Genomic_DNA"/>
</dbReference>
<name>B0MUV3_9BACT</name>
<comment type="caution">
    <text evidence="2">The sequence shown here is derived from an EMBL/GenBank/DDBJ whole genome shotgun (WGS) entry which is preliminary data.</text>
</comment>
<dbReference type="HOGENOM" id="CLU_1465309_0_0_10"/>